<feature type="region of interest" description="C-terminal hotdog fold" evidence="2">
    <location>
        <begin position="427"/>
        <end position="574"/>
    </location>
</feature>
<evidence type="ECO:0000256" key="2">
    <source>
        <dbReference type="PROSITE-ProRule" id="PRU01363"/>
    </source>
</evidence>
<dbReference type="InterPro" id="IPR049552">
    <property type="entry name" value="PKS_DH_N"/>
</dbReference>
<dbReference type="GO" id="GO:0004312">
    <property type="term" value="F:fatty acid synthase activity"/>
    <property type="evidence" value="ECO:0007669"/>
    <property type="project" value="TreeGrafter"/>
</dbReference>
<dbReference type="InterPro" id="IPR057326">
    <property type="entry name" value="KR_dom"/>
</dbReference>
<dbReference type="EMBL" id="JAAHFQ010000084">
    <property type="protein sequence ID" value="NER27245.1"/>
    <property type="molecule type" value="Genomic_DNA"/>
</dbReference>
<dbReference type="Gene3D" id="3.40.50.720">
    <property type="entry name" value="NAD(P)-binding Rossmann-like Domain"/>
    <property type="match status" value="1"/>
</dbReference>
<dbReference type="Pfam" id="PF14765">
    <property type="entry name" value="PS-DH"/>
    <property type="match status" value="1"/>
</dbReference>
<dbReference type="PROSITE" id="PS52019">
    <property type="entry name" value="PKS_MFAS_DH"/>
    <property type="match status" value="1"/>
</dbReference>
<feature type="active site" description="Proton acceptor; for dehydratase activity" evidence="2">
    <location>
        <position position="316"/>
    </location>
</feature>
<accession>A0A6B3N8Q7</accession>
<name>A0A6B3N8Q7_9CYAN</name>
<dbReference type="InterPro" id="IPR042104">
    <property type="entry name" value="PKS_dehydratase_sf"/>
</dbReference>
<dbReference type="Pfam" id="PF08659">
    <property type="entry name" value="KR"/>
    <property type="match status" value="1"/>
</dbReference>
<dbReference type="CDD" id="cd08953">
    <property type="entry name" value="KR_2_SDR_x"/>
    <property type="match status" value="1"/>
</dbReference>
<dbReference type="InterPro" id="IPR050091">
    <property type="entry name" value="PKS_NRPS_Biosynth_Enz"/>
</dbReference>
<gene>
    <name evidence="4" type="ORF">F6J89_06305</name>
</gene>
<dbReference type="PANTHER" id="PTHR43775">
    <property type="entry name" value="FATTY ACID SYNTHASE"/>
    <property type="match status" value="1"/>
</dbReference>
<organism evidence="4">
    <name type="scientific">Symploca sp. SIO1C4</name>
    <dbReference type="NCBI Taxonomy" id="2607765"/>
    <lineage>
        <taxon>Bacteria</taxon>
        <taxon>Bacillati</taxon>
        <taxon>Cyanobacteriota</taxon>
        <taxon>Cyanophyceae</taxon>
        <taxon>Coleofasciculales</taxon>
        <taxon>Coleofasciculaceae</taxon>
        <taxon>Symploca</taxon>
    </lineage>
</organism>
<dbReference type="SUPFAM" id="SSF51735">
    <property type="entry name" value="NAD(P)-binding Rossmann-fold domains"/>
    <property type="match status" value="1"/>
</dbReference>
<dbReference type="InterPro" id="IPR013968">
    <property type="entry name" value="PKS_KR"/>
</dbReference>
<dbReference type="InterPro" id="IPR049900">
    <property type="entry name" value="PKS_mFAS_DH"/>
</dbReference>
<dbReference type="Gene3D" id="3.10.129.110">
    <property type="entry name" value="Polyketide synthase dehydratase"/>
    <property type="match status" value="1"/>
</dbReference>
<proteinExistence type="predicted"/>
<comment type="caution">
    <text evidence="4">The sequence shown here is derived from an EMBL/GenBank/DDBJ whole genome shotgun (WGS) entry which is preliminary data.</text>
</comment>
<evidence type="ECO:0000256" key="1">
    <source>
        <dbReference type="ARBA" id="ARBA00022679"/>
    </source>
</evidence>
<dbReference type="GO" id="GO:0006633">
    <property type="term" value="P:fatty acid biosynthetic process"/>
    <property type="evidence" value="ECO:0007669"/>
    <property type="project" value="TreeGrafter"/>
</dbReference>
<dbReference type="SMART" id="SM00822">
    <property type="entry name" value="PKS_KR"/>
    <property type="match status" value="1"/>
</dbReference>
<dbReference type="InterPro" id="IPR036291">
    <property type="entry name" value="NAD(P)-bd_dom_sf"/>
</dbReference>
<dbReference type="Pfam" id="PF21089">
    <property type="entry name" value="PKS_DH_N"/>
    <property type="match status" value="1"/>
</dbReference>
<feature type="domain" description="PKS/mFAS DH" evidence="3">
    <location>
        <begin position="278"/>
        <end position="574"/>
    </location>
</feature>
<feature type="active site" description="Proton donor; for dehydratase activity" evidence="2">
    <location>
        <position position="491"/>
    </location>
</feature>
<dbReference type="InterPro" id="IPR049551">
    <property type="entry name" value="PKS_DH_C"/>
</dbReference>
<dbReference type="PANTHER" id="PTHR43775:SF51">
    <property type="entry name" value="INACTIVE PHENOLPHTHIOCEROL SYNTHESIS POLYKETIDE SYNTHASE TYPE I PKS1-RELATED"/>
    <property type="match status" value="1"/>
</dbReference>
<protein>
    <submittedName>
        <fullName evidence="4">SDR family NAD(P)-dependent oxidoreductase</fullName>
    </submittedName>
</protein>
<evidence type="ECO:0000259" key="3">
    <source>
        <dbReference type="PROSITE" id="PS52019"/>
    </source>
</evidence>
<sequence length="577" mass="64765">MSREVQINSSSVFLVSGGAKGITAKCAIQLAKRYQCQWILLGRSEFSGDEPAWAKDCFDESELKKRIMQYFLAQGKKPVPMEIQRKYKQITSRREIKNTLQAFEQVGSQAEYLSADVTDVKVLQEKLPAVIERLGPITGIIHGAGNLADKLIEKKTEQDFDKVYNAKIKGLENLLQCVPVSQLDYLVLFSSVAGFCGNAGQADYALANEILNKSAHLVKQHNPSCHVVAVNWGPWDSGMVTPQLKKAFAMRGIEVIPIDVGTQMLVEELEAKHHGTAQVVIGSKVPMPAKDPDSELRTYHIHRQLTLDTNPFLHDHVIAGSPVLPFTCAISWMASTSAQLYPGYQCFCCENTKVLKGIVFDENLASDYTLDVKEITKTKEEIQLETKIWSKNKEGKVRYHFSAEVKLRREIPEAPVYEELNLSPDNQIAGYRETFYQHGPESLFHGPAFQGVEKVLNISTEKITVQCLVERLEEKEQGQFPIYNICPYIADVQTHSVWLWVQHFHQSGCLPAKLGKFEQFSAVPHGKPFYTSMEFNSKTETSLNVNVITHDQEGKIYSRISEAQATIFPLTAIHGSV</sequence>
<feature type="region of interest" description="N-terminal hotdog fold" evidence="2">
    <location>
        <begin position="278"/>
        <end position="412"/>
    </location>
</feature>
<keyword evidence="1" id="KW-0808">Transferase</keyword>
<reference evidence="4" key="1">
    <citation type="submission" date="2019-11" db="EMBL/GenBank/DDBJ databases">
        <title>Genomic insights into an expanded diversity of filamentous marine cyanobacteria reveals the extraordinary biosynthetic potential of Moorea and Okeania.</title>
        <authorList>
            <person name="Ferreira Leao T."/>
            <person name="Wang M."/>
            <person name="Moss N."/>
            <person name="Da Silva R."/>
            <person name="Sanders J."/>
            <person name="Nurk S."/>
            <person name="Gurevich A."/>
            <person name="Humphrey G."/>
            <person name="Reher R."/>
            <person name="Zhu Q."/>
            <person name="Belda-Ferre P."/>
            <person name="Glukhov E."/>
            <person name="Rex R."/>
            <person name="Dorrestein P.C."/>
            <person name="Knight R."/>
            <person name="Pevzner P."/>
            <person name="Gerwick W.H."/>
            <person name="Gerwick L."/>
        </authorList>
    </citation>
    <scope>NUCLEOTIDE SEQUENCE</scope>
    <source>
        <strain evidence="4">SIO1C4</strain>
    </source>
</reference>
<evidence type="ECO:0000313" key="4">
    <source>
        <dbReference type="EMBL" id="NER27245.1"/>
    </source>
</evidence>
<dbReference type="AlphaFoldDB" id="A0A6B3N8Q7"/>